<dbReference type="Gene3D" id="3.40.50.2000">
    <property type="entry name" value="Glycogen Phosphorylase B"/>
    <property type="match status" value="2"/>
</dbReference>
<reference evidence="9" key="1">
    <citation type="submission" date="2018-01" db="EMBL/GenBank/DDBJ databases">
        <authorList>
            <person name="Mao J.F."/>
        </authorList>
    </citation>
    <scope>NUCLEOTIDE SEQUENCE</scope>
    <source>
        <strain evidence="9">Huo1</strain>
        <tissue evidence="9">Leaf</tissue>
    </source>
</reference>
<dbReference type="CDD" id="cd03784">
    <property type="entry name" value="GT1_Gtf-like"/>
    <property type="match status" value="1"/>
</dbReference>
<evidence type="ECO:0000256" key="4">
    <source>
        <dbReference type="ARBA" id="ARBA00022729"/>
    </source>
</evidence>
<dbReference type="SUPFAM" id="SSF53756">
    <property type="entry name" value="UDP-Glycosyltransferase/glycogen phosphorylase"/>
    <property type="match status" value="1"/>
</dbReference>
<dbReference type="InterPro" id="IPR002213">
    <property type="entry name" value="UDP_glucos_trans"/>
</dbReference>
<dbReference type="GO" id="GO:0080043">
    <property type="term" value="F:quercetin 3-O-glucosyltransferase activity"/>
    <property type="evidence" value="ECO:0007669"/>
    <property type="project" value="TreeGrafter"/>
</dbReference>
<keyword evidence="10" id="KW-1185">Reference proteome</keyword>
<evidence type="ECO:0000256" key="1">
    <source>
        <dbReference type="ARBA" id="ARBA00004935"/>
    </source>
</evidence>
<evidence type="ECO:0000256" key="3">
    <source>
        <dbReference type="ARBA" id="ARBA00022679"/>
    </source>
</evidence>
<name>A0A8X9A4G0_SALSN</name>
<dbReference type="Pfam" id="PF00201">
    <property type="entry name" value="UDPGT"/>
    <property type="match status" value="1"/>
</dbReference>
<comment type="function">
    <text evidence="6">Catalyzes the glucosylation at the O-5 position of anthocyanidin 3-glucosides to form anthocyanidin 3,5-di-O-glucosides using UDP-glucose as sugar donor. Anthocyanidin 3,5-di-O-glucosides are molecules that are responsible for pigmentation. Also acts on anthocyanidin 3-O-(6-O-malonylglucoside). Much less active with hydroxycinnamoylglucose derivatives. No activity in the absence of the 3-O-glucoside group.</text>
</comment>
<dbReference type="FunFam" id="3.40.50.2000:FF:000019">
    <property type="entry name" value="Glycosyltransferase"/>
    <property type="match status" value="1"/>
</dbReference>
<protein>
    <recommendedName>
        <fullName evidence="8">Glycosyltransferase</fullName>
        <ecNumber evidence="8">2.4.1.-</ecNumber>
    </recommendedName>
</protein>
<evidence type="ECO:0000256" key="2">
    <source>
        <dbReference type="ARBA" id="ARBA00009995"/>
    </source>
</evidence>
<evidence type="ECO:0000256" key="5">
    <source>
        <dbReference type="ARBA" id="ARBA00050360"/>
    </source>
</evidence>
<dbReference type="Proteomes" id="UP000298416">
    <property type="component" value="Unassembled WGS sequence"/>
</dbReference>
<gene>
    <name evidence="9" type="ORF">SASPL_112693</name>
</gene>
<evidence type="ECO:0000313" key="9">
    <source>
        <dbReference type="EMBL" id="KAG6428442.1"/>
    </source>
</evidence>
<dbReference type="InterPro" id="IPR035595">
    <property type="entry name" value="UDP_glycos_trans_CS"/>
</dbReference>
<evidence type="ECO:0000256" key="7">
    <source>
        <dbReference type="RuleBase" id="RU003718"/>
    </source>
</evidence>
<dbReference type="GO" id="GO:0102816">
    <property type="term" value="F:UDP-D-glucose:delphinidin 3-O-glucosyl-5-O-caffeoylglucoside -O-beta-D-glucosyltransferase activity"/>
    <property type="evidence" value="ECO:0007669"/>
    <property type="project" value="UniProtKB-EC"/>
</dbReference>
<accession>A0A8X9A4G0</accession>
<dbReference type="PANTHER" id="PTHR11926">
    <property type="entry name" value="GLUCOSYL/GLUCURONOSYL TRANSFERASES"/>
    <property type="match status" value="1"/>
</dbReference>
<keyword evidence="7" id="KW-0328">Glycosyltransferase</keyword>
<comment type="pathway">
    <text evidence="1">Pigment biosynthesis; anthocyanin biosynthesis.</text>
</comment>
<dbReference type="PROSITE" id="PS00375">
    <property type="entry name" value="UDPGT"/>
    <property type="match status" value="1"/>
</dbReference>
<dbReference type="GO" id="GO:0080044">
    <property type="term" value="F:quercetin 7-O-glucosyltransferase activity"/>
    <property type="evidence" value="ECO:0007669"/>
    <property type="project" value="TreeGrafter"/>
</dbReference>
<keyword evidence="3 7" id="KW-0808">Transferase</keyword>
<dbReference type="AlphaFoldDB" id="A0A8X9A4G0"/>
<dbReference type="EC" id="2.4.1.-" evidence="8"/>
<evidence type="ECO:0000313" key="10">
    <source>
        <dbReference type="Proteomes" id="UP000298416"/>
    </source>
</evidence>
<comment type="similarity">
    <text evidence="2 7">Belongs to the UDP-glycosyltransferase family.</text>
</comment>
<proteinExistence type="inferred from homology"/>
<evidence type="ECO:0000256" key="6">
    <source>
        <dbReference type="ARBA" id="ARBA00056922"/>
    </source>
</evidence>
<dbReference type="EMBL" id="PNBA02000004">
    <property type="protein sequence ID" value="KAG6428442.1"/>
    <property type="molecule type" value="Genomic_DNA"/>
</dbReference>
<comment type="catalytic activity">
    <reaction evidence="5">
        <text>an anthocyanidin 3-O-beta-D-glucoside + UDP-alpha-D-glucose = an anthocyanidin 3,5-di-O-beta-D-glucoside + UDP + 2 H(+)</text>
        <dbReference type="Rhea" id="RHEA:35423"/>
        <dbReference type="ChEBI" id="CHEBI:15378"/>
        <dbReference type="ChEBI" id="CHEBI:16307"/>
        <dbReference type="ChEBI" id="CHEBI:57503"/>
        <dbReference type="ChEBI" id="CHEBI:58223"/>
        <dbReference type="ChEBI" id="CHEBI:58885"/>
        <dbReference type="EC" id="2.4.1.298"/>
    </reaction>
</comment>
<reference evidence="9" key="2">
    <citation type="submission" date="2020-08" db="EMBL/GenBank/DDBJ databases">
        <title>Plant Genome Project.</title>
        <authorList>
            <person name="Zhang R.-G."/>
        </authorList>
    </citation>
    <scope>NUCLEOTIDE SEQUENCE</scope>
    <source>
        <strain evidence="9">Huo1</strain>
        <tissue evidence="9">Leaf</tissue>
    </source>
</reference>
<comment type="caution">
    <text evidence="9">The sequence shown here is derived from an EMBL/GenBank/DDBJ whole genome shotgun (WGS) entry which is preliminary data.</text>
</comment>
<organism evidence="9">
    <name type="scientific">Salvia splendens</name>
    <name type="common">Scarlet sage</name>
    <dbReference type="NCBI Taxonomy" id="180675"/>
    <lineage>
        <taxon>Eukaryota</taxon>
        <taxon>Viridiplantae</taxon>
        <taxon>Streptophyta</taxon>
        <taxon>Embryophyta</taxon>
        <taxon>Tracheophyta</taxon>
        <taxon>Spermatophyta</taxon>
        <taxon>Magnoliopsida</taxon>
        <taxon>eudicotyledons</taxon>
        <taxon>Gunneridae</taxon>
        <taxon>Pentapetalae</taxon>
        <taxon>asterids</taxon>
        <taxon>lamiids</taxon>
        <taxon>Lamiales</taxon>
        <taxon>Lamiaceae</taxon>
        <taxon>Nepetoideae</taxon>
        <taxon>Mentheae</taxon>
        <taxon>Salviinae</taxon>
        <taxon>Salvia</taxon>
        <taxon>Salvia subgen. Calosphace</taxon>
        <taxon>core Calosphace</taxon>
    </lineage>
</organism>
<keyword evidence="4" id="KW-0732">Signal</keyword>
<dbReference type="PANTHER" id="PTHR11926:SF1553">
    <property type="entry name" value="GLYCOSYLTRANSFERASE"/>
    <property type="match status" value="1"/>
</dbReference>
<sequence length="481" mass="53525">MEKSKGHCLIMPDQLQGHINPMLQFSKRLAQKGVKITLAVTRYTFKTMQDFSCGSISVETISDGYDDGWRGDLNDDLQEFVDRTRQVGTKTMEELLERLRGSGRQVDCVVYDPLIPWCLDVAKKLGLVGVAFFTQSCVVTSIYHHLYEGRIRLPFSDGGAVRLAGLPAMEPSDMPSFMYDGSYPSGLKLMLDQFENIAEADCILVNSFYELETEVLFTKPIGDRMSDSLFFISLIVTWLSWQAVEWMAGMGKVRTIGPSIPSAYMDKRMADDRVYGLSMLKPSKDTCVEWLGRRAPRSVIYVSFGSMAELGAEQMGELADGLRLSGYYFMWVVRPTEESKLPDGFSSEKGLVVGWCPQLEVLADEAVGCFVTHCGWNSMLEALSLGVPMVGMPQWSDQTTNSKLMVDVWGVGIRAHPNQRGVVGGAEIVRCVKHVMEDGGGEEMRRSAERWKRLAREAVDAGGTSDQNIEEFVASMVASAY</sequence>
<evidence type="ECO:0000256" key="8">
    <source>
        <dbReference type="RuleBase" id="RU362057"/>
    </source>
</evidence>